<dbReference type="PANTHER" id="PTHR43884:SF12">
    <property type="entry name" value="ISOVALERYL-COA DEHYDROGENASE, MITOCHONDRIAL-RELATED"/>
    <property type="match status" value="1"/>
</dbReference>
<reference evidence="3 4" key="1">
    <citation type="submission" date="2024-06" db="EMBL/GenBank/DDBJ databases">
        <title>Complete genome of Phlyctema vagabunda strain 19-DSS-EL-015.</title>
        <authorList>
            <person name="Fiorenzani C."/>
        </authorList>
    </citation>
    <scope>NUCLEOTIDE SEQUENCE [LARGE SCALE GENOMIC DNA]</scope>
    <source>
        <strain evidence="3 4">19-DSS-EL-015</strain>
    </source>
</reference>
<accession>A0ABR4P9A7</accession>
<dbReference type="EMBL" id="JBFCZG010000007">
    <property type="protein sequence ID" value="KAL3419897.1"/>
    <property type="molecule type" value="Genomic_DNA"/>
</dbReference>
<keyword evidence="4" id="KW-1185">Reference proteome</keyword>
<sequence length="214" mass="23935">LTESGSVKINQVSVPWTDALGWDVQTRLPDPQILTIPWATLLLPTIQLVFANFYLGIAQGSLAFATAYTRTATRAWPFGGDNKRAATEEFYILERYGNLFAHLRAAEALADRAGHEVADVYARHGQDRDVSERVRGDVAEWVASTKIVTTDTALRVTAAVFEVTGSRATGRKVGLDRFWRDVRTHTLHDPVAYKNRELGEYALLDKVPEPTWYT</sequence>
<organism evidence="3 4">
    <name type="scientific">Phlyctema vagabunda</name>
    <dbReference type="NCBI Taxonomy" id="108571"/>
    <lineage>
        <taxon>Eukaryota</taxon>
        <taxon>Fungi</taxon>
        <taxon>Dikarya</taxon>
        <taxon>Ascomycota</taxon>
        <taxon>Pezizomycotina</taxon>
        <taxon>Leotiomycetes</taxon>
        <taxon>Helotiales</taxon>
        <taxon>Dermateaceae</taxon>
        <taxon>Phlyctema</taxon>
    </lineage>
</organism>
<dbReference type="PANTHER" id="PTHR43884">
    <property type="entry name" value="ACYL-COA DEHYDROGENASE"/>
    <property type="match status" value="1"/>
</dbReference>
<evidence type="ECO:0000259" key="2">
    <source>
        <dbReference type="Pfam" id="PF08028"/>
    </source>
</evidence>
<dbReference type="Proteomes" id="UP001629113">
    <property type="component" value="Unassembled WGS sequence"/>
</dbReference>
<dbReference type="Pfam" id="PF08028">
    <property type="entry name" value="Acyl-CoA_dh_2"/>
    <property type="match status" value="1"/>
</dbReference>
<dbReference type="Gene3D" id="1.20.140.10">
    <property type="entry name" value="Butyryl-CoA Dehydrogenase, subunit A, domain 3"/>
    <property type="match status" value="1"/>
</dbReference>
<evidence type="ECO:0000256" key="1">
    <source>
        <dbReference type="ARBA" id="ARBA00023002"/>
    </source>
</evidence>
<dbReference type="SUPFAM" id="SSF47203">
    <property type="entry name" value="Acyl-CoA dehydrogenase C-terminal domain-like"/>
    <property type="match status" value="1"/>
</dbReference>
<protein>
    <submittedName>
        <fullName evidence="3">Acyl-CoA dehydrogenase domain-containing protein</fullName>
    </submittedName>
</protein>
<keyword evidence="1" id="KW-0560">Oxidoreductase</keyword>
<feature type="domain" description="Acyl-CoA dehydrogenase C-terminal" evidence="2">
    <location>
        <begin position="48"/>
        <end position="188"/>
    </location>
</feature>
<evidence type="ECO:0000313" key="4">
    <source>
        <dbReference type="Proteomes" id="UP001629113"/>
    </source>
</evidence>
<dbReference type="InterPro" id="IPR013107">
    <property type="entry name" value="Acyl-CoA_DH_C"/>
</dbReference>
<dbReference type="InterPro" id="IPR036250">
    <property type="entry name" value="AcylCo_DH-like_C"/>
</dbReference>
<name>A0ABR4P9A7_9HELO</name>
<evidence type="ECO:0000313" key="3">
    <source>
        <dbReference type="EMBL" id="KAL3419897.1"/>
    </source>
</evidence>
<proteinExistence type="predicted"/>
<comment type="caution">
    <text evidence="3">The sequence shown here is derived from an EMBL/GenBank/DDBJ whole genome shotgun (WGS) entry which is preliminary data.</text>
</comment>
<feature type="non-terminal residue" evidence="3">
    <location>
        <position position="1"/>
    </location>
</feature>
<gene>
    <name evidence="3" type="ORF">PVAG01_08396</name>
</gene>